<feature type="compositionally biased region" description="Basic and acidic residues" evidence="1">
    <location>
        <begin position="154"/>
        <end position="163"/>
    </location>
</feature>
<accession>A0ABP6BYU1</accession>
<dbReference type="EMBL" id="BAAARJ010000001">
    <property type="protein sequence ID" value="GAA2592044.1"/>
    <property type="molecule type" value="Genomic_DNA"/>
</dbReference>
<evidence type="ECO:0000313" key="3">
    <source>
        <dbReference type="Proteomes" id="UP001501447"/>
    </source>
</evidence>
<keyword evidence="3" id="KW-1185">Reference proteome</keyword>
<evidence type="ECO:0000313" key="2">
    <source>
        <dbReference type="EMBL" id="GAA2592044.1"/>
    </source>
</evidence>
<dbReference type="Proteomes" id="UP001501447">
    <property type="component" value="Unassembled WGS sequence"/>
</dbReference>
<organism evidence="2 3">
    <name type="scientific">Streptomyces axinellae</name>
    <dbReference type="NCBI Taxonomy" id="552788"/>
    <lineage>
        <taxon>Bacteria</taxon>
        <taxon>Bacillati</taxon>
        <taxon>Actinomycetota</taxon>
        <taxon>Actinomycetes</taxon>
        <taxon>Kitasatosporales</taxon>
        <taxon>Streptomycetaceae</taxon>
        <taxon>Streptomyces</taxon>
    </lineage>
</organism>
<feature type="region of interest" description="Disordered" evidence="1">
    <location>
        <begin position="133"/>
        <end position="163"/>
    </location>
</feature>
<feature type="compositionally biased region" description="Basic and acidic residues" evidence="1">
    <location>
        <begin position="133"/>
        <end position="144"/>
    </location>
</feature>
<sequence length="163" mass="17487">MDGPAQVSARGQGVPVLQCQVHPGRSENVAGVFQAQVGVLVDLGDCPRFDRLEQVQRAVDVHLVVQRLRGVVLAVAASVGVLGLLRLQPCAVPQDHLGEPGRVRTAHHRAPEAVPHQARQVAAVVEVRVGEQDGMHRRGVRREGPPVPAPEFGKPLEEPAVHQ</sequence>
<proteinExistence type="predicted"/>
<name>A0ABP6BYU1_9ACTN</name>
<reference evidence="3" key="1">
    <citation type="journal article" date="2019" name="Int. J. Syst. Evol. Microbiol.">
        <title>The Global Catalogue of Microorganisms (GCM) 10K type strain sequencing project: providing services to taxonomists for standard genome sequencing and annotation.</title>
        <authorList>
            <consortium name="The Broad Institute Genomics Platform"/>
            <consortium name="The Broad Institute Genome Sequencing Center for Infectious Disease"/>
            <person name="Wu L."/>
            <person name="Ma J."/>
        </authorList>
    </citation>
    <scope>NUCLEOTIDE SEQUENCE [LARGE SCALE GENOMIC DNA]</scope>
    <source>
        <strain evidence="3">JCM 16373</strain>
    </source>
</reference>
<gene>
    <name evidence="2" type="ORF">GCM10009863_01250</name>
</gene>
<evidence type="ECO:0000256" key="1">
    <source>
        <dbReference type="SAM" id="MobiDB-lite"/>
    </source>
</evidence>
<protein>
    <submittedName>
        <fullName evidence="2">Uncharacterized protein</fullName>
    </submittedName>
</protein>
<comment type="caution">
    <text evidence="2">The sequence shown here is derived from an EMBL/GenBank/DDBJ whole genome shotgun (WGS) entry which is preliminary data.</text>
</comment>